<dbReference type="GO" id="GO:0003824">
    <property type="term" value="F:catalytic activity"/>
    <property type="evidence" value="ECO:0007669"/>
    <property type="project" value="UniProtKB-ARBA"/>
</dbReference>
<evidence type="ECO:0000313" key="2">
    <source>
        <dbReference type="Proteomes" id="UP000095512"/>
    </source>
</evidence>
<protein>
    <submittedName>
        <fullName evidence="1">Predicted pyridoxal phosphate-dependent enzyme apparently involved in regulation of cell wall biogenesis</fullName>
    </submittedName>
</protein>
<dbReference type="EMBL" id="CZAB01000032">
    <property type="protein sequence ID" value="CUP39496.1"/>
    <property type="molecule type" value="Genomic_DNA"/>
</dbReference>
<dbReference type="InterPro" id="IPR015424">
    <property type="entry name" value="PyrdxlP-dep_Trfase"/>
</dbReference>
<organism evidence="1 2">
    <name type="scientific">Enterocloster clostridioformis</name>
    <dbReference type="NCBI Taxonomy" id="1531"/>
    <lineage>
        <taxon>Bacteria</taxon>
        <taxon>Bacillati</taxon>
        <taxon>Bacillota</taxon>
        <taxon>Clostridia</taxon>
        <taxon>Lachnospirales</taxon>
        <taxon>Lachnospiraceae</taxon>
        <taxon>Enterocloster</taxon>
    </lineage>
</organism>
<dbReference type="AlphaFoldDB" id="A0A174MVN3"/>
<dbReference type="Gene3D" id="3.90.1150.10">
    <property type="entry name" value="Aspartate Aminotransferase, domain 1"/>
    <property type="match status" value="1"/>
</dbReference>
<gene>
    <name evidence="1" type="ORF">ERS852480_03236</name>
</gene>
<dbReference type="InterPro" id="IPR015421">
    <property type="entry name" value="PyrdxlP-dep_Trfase_major"/>
</dbReference>
<reference evidence="1 2" key="1">
    <citation type="submission" date="2015-09" db="EMBL/GenBank/DDBJ databases">
        <authorList>
            <consortium name="Pathogen Informatics"/>
        </authorList>
    </citation>
    <scope>NUCLEOTIDE SEQUENCE [LARGE SCALE GENOMIC DNA]</scope>
    <source>
        <strain evidence="1 2">2789STDY5834865</strain>
    </source>
</reference>
<dbReference type="InterPro" id="IPR015422">
    <property type="entry name" value="PyrdxlP-dep_Trfase_small"/>
</dbReference>
<dbReference type="SUPFAM" id="SSF53383">
    <property type="entry name" value="PLP-dependent transferases"/>
    <property type="match status" value="1"/>
</dbReference>
<accession>A0A174MVN3</accession>
<name>A0A174MVN3_9FIRM</name>
<evidence type="ECO:0000313" key="1">
    <source>
        <dbReference type="EMBL" id="CUP39496.1"/>
    </source>
</evidence>
<dbReference type="Gene3D" id="3.40.640.10">
    <property type="entry name" value="Type I PLP-dependent aspartate aminotransferase-like (Major domain)"/>
    <property type="match status" value="1"/>
</dbReference>
<sequence>MTAKMERTFFEMGSEYDWDSNKPYILEAAKHVLYDVPEDRIKYLRSGRDAIRYVARLHKDSYATVLMPALSCACMSKPFEDEGYNVVFYRLKPDLSIDLDDVRMKIKKNSIFLYMNYFGQPSFCSDDLKDTINCVNNILTIEDITHDFLSRTADSLEAYYTVCSIRKWFAIPDGGVLLSKKPIREIPLDKDSYFADVRIDGLKHKSCYLHNRIRKEKEYYREAFRKANAYIDRTDNIASMDDKSEGLLQCMNLKKMYAQRCGNTEFLHNELKDIPCIHSMLNNSIRSTLYYPILTEVNQLTLQKKLSEKGLYLPVIWPLSENAKGICSVADYISTHMLAFPCDHRYAIDDIKYAIDIVRDRIGQ</sequence>
<proteinExistence type="predicted"/>
<dbReference type="Proteomes" id="UP000095512">
    <property type="component" value="Unassembled WGS sequence"/>
</dbReference>
<dbReference type="RefSeq" id="WP_057572242.1">
    <property type="nucleotide sequence ID" value="NZ_CATYWZ010000015.1"/>
</dbReference>